<proteinExistence type="predicted"/>
<feature type="region of interest" description="Disordered" evidence="1">
    <location>
        <begin position="1"/>
        <end position="31"/>
    </location>
</feature>
<sequence>MGQRRCSEPVSGNRFPESVEESGSISDDWTYPVHTGPVAGAIGDECLPDPAASIQLFPFTTR</sequence>
<dbReference type="AlphaFoldDB" id="A0A0X3BMP3"/>
<evidence type="ECO:0000313" key="2">
    <source>
        <dbReference type="EMBL" id="CVK33376.1"/>
    </source>
</evidence>
<protein>
    <submittedName>
        <fullName evidence="2">Uncharacterized protein</fullName>
    </submittedName>
</protein>
<dbReference type="Proteomes" id="UP000069850">
    <property type="component" value="Chromosome 1"/>
</dbReference>
<accession>A0A0X3BMP3</accession>
<evidence type="ECO:0000256" key="1">
    <source>
        <dbReference type="SAM" id="MobiDB-lite"/>
    </source>
</evidence>
<dbReference type="KEGG" id="mema:MMAB1_2163"/>
<evidence type="ECO:0000313" key="3">
    <source>
        <dbReference type="Proteomes" id="UP000069850"/>
    </source>
</evidence>
<gene>
    <name evidence="2" type="ORF">MMAB1_2163</name>
</gene>
<name>A0A0X3BMP3_9EURY</name>
<dbReference type="EMBL" id="LT158599">
    <property type="protein sequence ID" value="CVK33376.1"/>
    <property type="molecule type" value="Genomic_DNA"/>
</dbReference>
<reference evidence="2 3" key="1">
    <citation type="submission" date="2016-01" db="EMBL/GenBank/DDBJ databases">
        <authorList>
            <person name="Manzoor S."/>
        </authorList>
    </citation>
    <scope>NUCLEOTIDE SEQUENCE [LARGE SCALE GENOMIC DNA]</scope>
    <source>
        <strain evidence="2">Methanoculleus sp MAB1</strain>
    </source>
</reference>
<organism evidence="2 3">
    <name type="scientific">Methanoculleus bourgensis</name>
    <dbReference type="NCBI Taxonomy" id="83986"/>
    <lineage>
        <taxon>Archaea</taxon>
        <taxon>Methanobacteriati</taxon>
        <taxon>Methanobacteriota</taxon>
        <taxon>Stenosarchaea group</taxon>
        <taxon>Methanomicrobia</taxon>
        <taxon>Methanomicrobiales</taxon>
        <taxon>Methanomicrobiaceae</taxon>
        <taxon>Methanoculleus</taxon>
    </lineage>
</organism>